<evidence type="ECO:0000256" key="3">
    <source>
        <dbReference type="ARBA" id="ARBA00023136"/>
    </source>
</evidence>
<dbReference type="InterPro" id="IPR020846">
    <property type="entry name" value="MFS_dom"/>
</dbReference>
<accession>A0A4Y8WGY0</accession>
<sequence length="416" mass="45275">MTQTNLINRFAIHQALHWAITGLIIPVLILLFQSRGLSLTDIGLVMAVWIGTTALLEIPLGSVADTYGRRATYLLSLIINVLGAAVLLVSSGFGLILTSAMLLGTARAVYSGTLDAWFYDRFQLIDGPKTYHSALSRVNVMVTLGLAIGALVGGWLPTLASEYPARFTSVYDLNVVATLVMNIVLFMLTWGLIPKDVTRPQKDVIEPSPFSQLKPALHAVMNHRVLLRLMQSIVVFGMVLSGVENLWQPYLSDIVQQSEQSTEIFGVITAGYFFMAGLSSWMSVSVLRWCEGSHRIVLLVSRSAAGIMLLILAFSSQLMSFCLAYLLFFFLFTLGENSQSVLINDSTLSRYRSTMLSISSVAVTVGGMTASIGLGYLADTFSIGVSWSVSAIVLTLSSLLFVSMPSHSEVDFKSAN</sequence>
<evidence type="ECO:0000256" key="4">
    <source>
        <dbReference type="SAM" id="Phobius"/>
    </source>
</evidence>
<keyword evidence="1 4" id="KW-0812">Transmembrane</keyword>
<dbReference type="SUPFAM" id="SSF103473">
    <property type="entry name" value="MFS general substrate transporter"/>
    <property type="match status" value="1"/>
</dbReference>
<dbReference type="AlphaFoldDB" id="A0A4Y8WGY0"/>
<organism evidence="6 7">
    <name type="scientific">Vibrio ouci</name>
    <dbReference type="NCBI Taxonomy" id="2499078"/>
    <lineage>
        <taxon>Bacteria</taxon>
        <taxon>Pseudomonadati</taxon>
        <taxon>Pseudomonadota</taxon>
        <taxon>Gammaproteobacteria</taxon>
        <taxon>Vibrionales</taxon>
        <taxon>Vibrionaceae</taxon>
        <taxon>Vibrio</taxon>
    </lineage>
</organism>
<dbReference type="Proteomes" id="UP000297753">
    <property type="component" value="Unassembled WGS sequence"/>
</dbReference>
<reference evidence="6 7" key="1">
    <citation type="submission" date="2019-01" db="EMBL/GenBank/DDBJ databases">
        <title>Vibrio BEI176 sp. nov, a marine bacterium isolated from China: eastern marignal seas.</title>
        <authorList>
            <person name="Li B."/>
        </authorList>
    </citation>
    <scope>NUCLEOTIDE SEQUENCE [LARGE SCALE GENOMIC DNA]</scope>
    <source>
        <strain evidence="6 7">BEI176</strain>
    </source>
</reference>
<evidence type="ECO:0000259" key="5">
    <source>
        <dbReference type="PROSITE" id="PS50850"/>
    </source>
</evidence>
<feature type="transmembrane region" description="Helical" evidence="4">
    <location>
        <begin position="44"/>
        <end position="61"/>
    </location>
</feature>
<dbReference type="RefSeq" id="WP_134834881.1">
    <property type="nucleotide sequence ID" value="NZ_SATR01000008.1"/>
</dbReference>
<feature type="transmembrane region" description="Helical" evidence="4">
    <location>
        <begin position="138"/>
        <end position="156"/>
    </location>
</feature>
<evidence type="ECO:0000313" key="6">
    <source>
        <dbReference type="EMBL" id="TFH92182.1"/>
    </source>
</evidence>
<feature type="transmembrane region" description="Helical" evidence="4">
    <location>
        <begin position="264"/>
        <end position="284"/>
    </location>
</feature>
<gene>
    <name evidence="6" type="ORF">ELS82_07140</name>
</gene>
<dbReference type="InterPro" id="IPR036259">
    <property type="entry name" value="MFS_trans_sf"/>
</dbReference>
<feature type="transmembrane region" description="Helical" evidence="4">
    <location>
        <begin position="318"/>
        <end position="335"/>
    </location>
</feature>
<dbReference type="InterPro" id="IPR011701">
    <property type="entry name" value="MFS"/>
</dbReference>
<feature type="transmembrane region" description="Helical" evidence="4">
    <location>
        <begin position="73"/>
        <end position="97"/>
    </location>
</feature>
<proteinExistence type="predicted"/>
<dbReference type="PROSITE" id="PS50850">
    <property type="entry name" value="MFS"/>
    <property type="match status" value="1"/>
</dbReference>
<dbReference type="EMBL" id="SATR01000008">
    <property type="protein sequence ID" value="TFH92182.1"/>
    <property type="molecule type" value="Genomic_DNA"/>
</dbReference>
<comment type="caution">
    <text evidence="6">The sequence shown here is derived from an EMBL/GenBank/DDBJ whole genome shotgun (WGS) entry which is preliminary data.</text>
</comment>
<name>A0A4Y8WGY0_9VIBR</name>
<keyword evidence="2 4" id="KW-1133">Transmembrane helix</keyword>
<feature type="transmembrane region" description="Helical" evidence="4">
    <location>
        <begin position="15"/>
        <end position="32"/>
    </location>
</feature>
<feature type="domain" description="Major facilitator superfamily (MFS) profile" evidence="5">
    <location>
        <begin position="1"/>
        <end position="409"/>
    </location>
</feature>
<keyword evidence="7" id="KW-1185">Reference proteome</keyword>
<feature type="transmembrane region" description="Helical" evidence="4">
    <location>
        <begin position="225"/>
        <end position="244"/>
    </location>
</feature>
<dbReference type="GO" id="GO:0022857">
    <property type="term" value="F:transmembrane transporter activity"/>
    <property type="evidence" value="ECO:0007669"/>
    <property type="project" value="InterPro"/>
</dbReference>
<dbReference type="Pfam" id="PF07690">
    <property type="entry name" value="MFS_1"/>
    <property type="match status" value="1"/>
</dbReference>
<dbReference type="PANTHER" id="PTHR23530:SF1">
    <property type="entry name" value="PERMEASE, MAJOR FACILITATOR SUPERFAMILY-RELATED"/>
    <property type="match status" value="1"/>
</dbReference>
<evidence type="ECO:0000313" key="7">
    <source>
        <dbReference type="Proteomes" id="UP000297753"/>
    </source>
</evidence>
<feature type="transmembrane region" description="Helical" evidence="4">
    <location>
        <begin position="384"/>
        <end position="404"/>
    </location>
</feature>
<dbReference type="Gene3D" id="1.20.1250.20">
    <property type="entry name" value="MFS general substrate transporter like domains"/>
    <property type="match status" value="1"/>
</dbReference>
<feature type="transmembrane region" description="Helical" evidence="4">
    <location>
        <begin position="356"/>
        <end position="378"/>
    </location>
</feature>
<keyword evidence="3 4" id="KW-0472">Membrane</keyword>
<evidence type="ECO:0000256" key="1">
    <source>
        <dbReference type="ARBA" id="ARBA00022692"/>
    </source>
</evidence>
<dbReference type="InterPro" id="IPR053160">
    <property type="entry name" value="MFS_DHA3_Transporter"/>
</dbReference>
<dbReference type="OrthoDB" id="9816124at2"/>
<protein>
    <submittedName>
        <fullName evidence="6">MFS transporter</fullName>
    </submittedName>
</protein>
<feature type="transmembrane region" description="Helical" evidence="4">
    <location>
        <begin position="176"/>
        <end position="193"/>
    </location>
</feature>
<evidence type="ECO:0000256" key="2">
    <source>
        <dbReference type="ARBA" id="ARBA00022989"/>
    </source>
</evidence>
<dbReference type="PANTHER" id="PTHR23530">
    <property type="entry name" value="TRANSPORT PROTEIN-RELATED"/>
    <property type="match status" value="1"/>
</dbReference>